<dbReference type="Proteomes" id="UP000218334">
    <property type="component" value="Unassembled WGS sequence"/>
</dbReference>
<dbReference type="EMBL" id="KZ293441">
    <property type="protein sequence ID" value="PBK66362.1"/>
    <property type="molecule type" value="Genomic_DNA"/>
</dbReference>
<keyword evidence="3" id="KW-1185">Reference proteome</keyword>
<keyword evidence="1" id="KW-1133">Transmembrane helix</keyword>
<keyword evidence="1" id="KW-0812">Transmembrane</keyword>
<evidence type="ECO:0000313" key="2">
    <source>
        <dbReference type="EMBL" id="PBK66362.1"/>
    </source>
</evidence>
<evidence type="ECO:0000313" key="3">
    <source>
        <dbReference type="Proteomes" id="UP000218334"/>
    </source>
</evidence>
<sequence length="181" mass="20059">MSTPEPPLYIRMLACLISIAGYATSLLSVLIVQIFPACKADYPVYYSDQPSHHPERRLNHPVLVPTSDSKQDINAIPGPQKANPYSDVPEFTDPFKARRNLVVVPLRSVTLPQFIPRCPSSPQIVNVAPRAVLIPDIVVRIPEEGPNGIDVLPQSTTRVSSTAQTLLGTKNPLHTVFYKRW</sequence>
<proteinExistence type="predicted"/>
<protein>
    <submittedName>
        <fullName evidence="2">Uncharacterized protein</fullName>
    </submittedName>
</protein>
<feature type="transmembrane region" description="Helical" evidence="1">
    <location>
        <begin position="12"/>
        <end position="35"/>
    </location>
</feature>
<dbReference type="AlphaFoldDB" id="A0A2H3BH43"/>
<keyword evidence="1" id="KW-0472">Membrane</keyword>
<reference evidence="3" key="1">
    <citation type="journal article" date="2017" name="Nat. Ecol. Evol.">
        <title>Genome expansion and lineage-specific genetic innovations in the forest pathogenic fungi Armillaria.</title>
        <authorList>
            <person name="Sipos G."/>
            <person name="Prasanna A.N."/>
            <person name="Walter M.C."/>
            <person name="O'Connor E."/>
            <person name="Balint B."/>
            <person name="Krizsan K."/>
            <person name="Kiss B."/>
            <person name="Hess J."/>
            <person name="Varga T."/>
            <person name="Slot J."/>
            <person name="Riley R."/>
            <person name="Boka B."/>
            <person name="Rigling D."/>
            <person name="Barry K."/>
            <person name="Lee J."/>
            <person name="Mihaltcheva S."/>
            <person name="LaButti K."/>
            <person name="Lipzen A."/>
            <person name="Waldron R."/>
            <person name="Moloney N.M."/>
            <person name="Sperisen C."/>
            <person name="Kredics L."/>
            <person name="Vagvoelgyi C."/>
            <person name="Patrignani A."/>
            <person name="Fitzpatrick D."/>
            <person name="Nagy I."/>
            <person name="Doyle S."/>
            <person name="Anderson J.B."/>
            <person name="Grigoriev I.V."/>
            <person name="Gueldener U."/>
            <person name="Muensterkoetter M."/>
            <person name="Nagy L.G."/>
        </authorList>
    </citation>
    <scope>NUCLEOTIDE SEQUENCE [LARGE SCALE GENOMIC DNA]</scope>
    <source>
        <strain evidence="3">28-4</strain>
    </source>
</reference>
<evidence type="ECO:0000256" key="1">
    <source>
        <dbReference type="SAM" id="Phobius"/>
    </source>
</evidence>
<organism evidence="2 3">
    <name type="scientific">Armillaria solidipes</name>
    <dbReference type="NCBI Taxonomy" id="1076256"/>
    <lineage>
        <taxon>Eukaryota</taxon>
        <taxon>Fungi</taxon>
        <taxon>Dikarya</taxon>
        <taxon>Basidiomycota</taxon>
        <taxon>Agaricomycotina</taxon>
        <taxon>Agaricomycetes</taxon>
        <taxon>Agaricomycetidae</taxon>
        <taxon>Agaricales</taxon>
        <taxon>Marasmiineae</taxon>
        <taxon>Physalacriaceae</taxon>
        <taxon>Armillaria</taxon>
    </lineage>
</organism>
<name>A0A2H3BH43_9AGAR</name>
<gene>
    <name evidence="2" type="ORF">ARMSODRAFT_1086841</name>
</gene>
<accession>A0A2H3BH43</accession>